<proteinExistence type="predicted"/>
<dbReference type="InterPro" id="IPR036770">
    <property type="entry name" value="Ankyrin_rpt-contain_sf"/>
</dbReference>
<evidence type="ECO:0000313" key="1">
    <source>
        <dbReference type="EMBL" id="KAJ5455894.1"/>
    </source>
</evidence>
<evidence type="ECO:0008006" key="3">
    <source>
        <dbReference type="Google" id="ProtNLM"/>
    </source>
</evidence>
<sequence length="134" mass="14966">MFEAVETNLKILSYFMDAGFDANTVDPRRGDGRMNLPTRVLIAGFHVPSHAAAKFLLERGADIDVRNPLTDVTPLLFMARRTWSPRGTRLREAAADCLLQQGANMFFTSNRVQKPLVKAAMKGSAGIVRIFLEW</sequence>
<dbReference type="Gene3D" id="1.25.40.20">
    <property type="entry name" value="Ankyrin repeat-containing domain"/>
    <property type="match status" value="1"/>
</dbReference>
<evidence type="ECO:0000313" key="2">
    <source>
        <dbReference type="Proteomes" id="UP001213681"/>
    </source>
</evidence>
<organism evidence="1 2">
    <name type="scientific">Penicillium daleae</name>
    <dbReference type="NCBI Taxonomy" id="63821"/>
    <lineage>
        <taxon>Eukaryota</taxon>
        <taxon>Fungi</taxon>
        <taxon>Dikarya</taxon>
        <taxon>Ascomycota</taxon>
        <taxon>Pezizomycotina</taxon>
        <taxon>Eurotiomycetes</taxon>
        <taxon>Eurotiomycetidae</taxon>
        <taxon>Eurotiales</taxon>
        <taxon>Aspergillaceae</taxon>
        <taxon>Penicillium</taxon>
    </lineage>
</organism>
<dbReference type="GeneID" id="81597783"/>
<dbReference type="RefSeq" id="XP_056768267.1">
    <property type="nucleotide sequence ID" value="XM_056907540.1"/>
</dbReference>
<gene>
    <name evidence="1" type="ORF">N7458_004158</name>
</gene>
<dbReference type="SUPFAM" id="SSF48403">
    <property type="entry name" value="Ankyrin repeat"/>
    <property type="match status" value="1"/>
</dbReference>
<dbReference type="EMBL" id="JAPVEA010000004">
    <property type="protein sequence ID" value="KAJ5455894.1"/>
    <property type="molecule type" value="Genomic_DNA"/>
</dbReference>
<accession>A0AAD6C9N4</accession>
<dbReference type="Proteomes" id="UP001213681">
    <property type="component" value="Unassembled WGS sequence"/>
</dbReference>
<keyword evidence="2" id="KW-1185">Reference proteome</keyword>
<comment type="caution">
    <text evidence="1">The sequence shown here is derived from an EMBL/GenBank/DDBJ whole genome shotgun (WGS) entry which is preliminary data.</text>
</comment>
<reference evidence="1" key="2">
    <citation type="journal article" date="2023" name="IMA Fungus">
        <title>Comparative genomic study of the Penicillium genus elucidates a diverse pangenome and 15 lateral gene transfer events.</title>
        <authorList>
            <person name="Petersen C."/>
            <person name="Sorensen T."/>
            <person name="Nielsen M.R."/>
            <person name="Sondergaard T.E."/>
            <person name="Sorensen J.L."/>
            <person name="Fitzpatrick D.A."/>
            <person name="Frisvad J.C."/>
            <person name="Nielsen K.L."/>
        </authorList>
    </citation>
    <scope>NUCLEOTIDE SEQUENCE</scope>
    <source>
        <strain evidence="1">IBT 16125</strain>
    </source>
</reference>
<dbReference type="AlphaFoldDB" id="A0AAD6C9N4"/>
<protein>
    <recommendedName>
        <fullName evidence="3">Ankyrin repeat protein</fullName>
    </recommendedName>
</protein>
<name>A0AAD6C9N4_9EURO</name>
<reference evidence="1" key="1">
    <citation type="submission" date="2022-12" db="EMBL/GenBank/DDBJ databases">
        <authorList>
            <person name="Petersen C."/>
        </authorList>
    </citation>
    <scope>NUCLEOTIDE SEQUENCE</scope>
    <source>
        <strain evidence="1">IBT 16125</strain>
    </source>
</reference>